<dbReference type="GO" id="GO:0003676">
    <property type="term" value="F:nucleic acid binding"/>
    <property type="evidence" value="ECO:0007669"/>
    <property type="project" value="InterPro"/>
</dbReference>
<evidence type="ECO:0000256" key="3">
    <source>
        <dbReference type="ARBA" id="ARBA00022801"/>
    </source>
</evidence>
<keyword evidence="3" id="KW-0378">Hydrolase</keyword>
<dbReference type="FunFam" id="3.40.50.300:FF:000108">
    <property type="entry name" value="ATP-dependent RNA helicase RhlE"/>
    <property type="match status" value="1"/>
</dbReference>
<evidence type="ECO:0000313" key="8">
    <source>
        <dbReference type="EMBL" id="SVD37266.1"/>
    </source>
</evidence>
<dbReference type="Gene3D" id="3.40.50.300">
    <property type="entry name" value="P-loop containing nucleotide triphosphate hydrolases"/>
    <property type="match status" value="1"/>
</dbReference>
<evidence type="ECO:0008006" key="9">
    <source>
        <dbReference type="Google" id="ProtNLM"/>
    </source>
</evidence>
<dbReference type="GO" id="GO:0016787">
    <property type="term" value="F:hydrolase activity"/>
    <property type="evidence" value="ECO:0007669"/>
    <property type="project" value="UniProtKB-KW"/>
</dbReference>
<dbReference type="GO" id="GO:0005829">
    <property type="term" value="C:cytosol"/>
    <property type="evidence" value="ECO:0007669"/>
    <property type="project" value="TreeGrafter"/>
</dbReference>
<dbReference type="InterPro" id="IPR050079">
    <property type="entry name" value="DEAD_box_RNA_helicase"/>
</dbReference>
<keyword evidence="5" id="KW-0067">ATP-binding</keyword>
<dbReference type="CDD" id="cd00268">
    <property type="entry name" value="DEADc"/>
    <property type="match status" value="1"/>
</dbReference>
<dbReference type="InterPro" id="IPR014014">
    <property type="entry name" value="RNA_helicase_DEAD_Q_motif"/>
</dbReference>
<reference evidence="8" key="1">
    <citation type="submission" date="2018-05" db="EMBL/GenBank/DDBJ databases">
        <authorList>
            <person name="Lanie J.A."/>
            <person name="Ng W.-L."/>
            <person name="Kazmierczak K.M."/>
            <person name="Andrzejewski T.M."/>
            <person name="Davidsen T.M."/>
            <person name="Wayne K.J."/>
            <person name="Tettelin H."/>
            <person name="Glass J.I."/>
            <person name="Rusch D."/>
            <person name="Podicherti R."/>
            <person name="Tsui H.-C.T."/>
            <person name="Winkler M.E."/>
        </authorList>
    </citation>
    <scope>NUCLEOTIDE SEQUENCE</scope>
</reference>
<keyword evidence="2" id="KW-0547">Nucleotide-binding</keyword>
<dbReference type="EMBL" id="UINC01146500">
    <property type="protein sequence ID" value="SVD37266.1"/>
    <property type="molecule type" value="Genomic_DNA"/>
</dbReference>
<dbReference type="InterPro" id="IPR027417">
    <property type="entry name" value="P-loop_NTPase"/>
</dbReference>
<keyword evidence="1" id="KW-0963">Cytoplasm</keyword>
<proteinExistence type="predicted"/>
<feature type="domain" description="DEAD-box RNA helicase Q" evidence="7">
    <location>
        <begin position="7"/>
        <end position="35"/>
    </location>
</feature>
<dbReference type="InterPro" id="IPR011545">
    <property type="entry name" value="DEAD/DEAH_box_helicase_dom"/>
</dbReference>
<dbReference type="PROSITE" id="PS00039">
    <property type="entry name" value="DEAD_ATP_HELICASE"/>
    <property type="match status" value="1"/>
</dbReference>
<evidence type="ECO:0000256" key="2">
    <source>
        <dbReference type="ARBA" id="ARBA00022741"/>
    </source>
</evidence>
<dbReference type="SMART" id="SM00487">
    <property type="entry name" value="DEXDc"/>
    <property type="match status" value="1"/>
</dbReference>
<dbReference type="AlphaFoldDB" id="A0A382USN8"/>
<accession>A0A382USN8</accession>
<dbReference type="SUPFAM" id="SSF52540">
    <property type="entry name" value="P-loop containing nucleoside triphosphate hydrolases"/>
    <property type="match status" value="1"/>
</dbReference>
<dbReference type="PANTHER" id="PTHR47959">
    <property type="entry name" value="ATP-DEPENDENT RNA HELICASE RHLE-RELATED"/>
    <property type="match status" value="1"/>
</dbReference>
<dbReference type="InterPro" id="IPR000629">
    <property type="entry name" value="RNA-helicase_DEAD-box_CS"/>
</dbReference>
<dbReference type="PANTHER" id="PTHR47959:SF13">
    <property type="entry name" value="ATP-DEPENDENT RNA HELICASE RHLE"/>
    <property type="match status" value="1"/>
</dbReference>
<keyword evidence="4" id="KW-0347">Helicase</keyword>
<dbReference type="GO" id="GO:0003724">
    <property type="term" value="F:RNA helicase activity"/>
    <property type="evidence" value="ECO:0007669"/>
    <property type="project" value="InterPro"/>
</dbReference>
<feature type="domain" description="Helicase ATP-binding" evidence="6">
    <location>
        <begin position="38"/>
        <end position="206"/>
    </location>
</feature>
<name>A0A382USN8_9ZZZZ</name>
<evidence type="ECO:0000259" key="7">
    <source>
        <dbReference type="PROSITE" id="PS51195"/>
    </source>
</evidence>
<protein>
    <recommendedName>
        <fullName evidence="9">Helicase ATP-binding domain-containing protein</fullName>
    </recommendedName>
</protein>
<dbReference type="InterPro" id="IPR014001">
    <property type="entry name" value="Helicase_ATP-bd"/>
</dbReference>
<dbReference type="Pfam" id="PF00270">
    <property type="entry name" value="DEAD"/>
    <property type="match status" value="1"/>
</dbReference>
<gene>
    <name evidence="8" type="ORF">METZ01_LOCUS390120</name>
</gene>
<evidence type="ECO:0000256" key="4">
    <source>
        <dbReference type="ARBA" id="ARBA00022806"/>
    </source>
</evidence>
<sequence length="206" mass="22426">MQTDSSIHFSDLDLIQPIQRAVQEEGYSTPTPVQAAAIPLVLEGSDLIATAKTGTGKTAAFAMPMLQMLHEGGAPGVALRGLILTPTRELALQIHENLRTYGRHLKLTHAVIVGGVSAGPQIQALRRRPDILVATPGRLLDLMGQGKVRLRDVEIAVLDEADRMLDMGFIRDVRRIVDALPRQRQTLLFSATMSNQIAELAGEMLH</sequence>
<organism evidence="8">
    <name type="scientific">marine metagenome</name>
    <dbReference type="NCBI Taxonomy" id="408172"/>
    <lineage>
        <taxon>unclassified sequences</taxon>
        <taxon>metagenomes</taxon>
        <taxon>ecological metagenomes</taxon>
    </lineage>
</organism>
<feature type="non-terminal residue" evidence="8">
    <location>
        <position position="206"/>
    </location>
</feature>
<evidence type="ECO:0000256" key="5">
    <source>
        <dbReference type="ARBA" id="ARBA00022840"/>
    </source>
</evidence>
<dbReference type="PROSITE" id="PS51195">
    <property type="entry name" value="Q_MOTIF"/>
    <property type="match status" value="1"/>
</dbReference>
<dbReference type="GO" id="GO:0005524">
    <property type="term" value="F:ATP binding"/>
    <property type="evidence" value="ECO:0007669"/>
    <property type="project" value="UniProtKB-KW"/>
</dbReference>
<dbReference type="PROSITE" id="PS51192">
    <property type="entry name" value="HELICASE_ATP_BIND_1"/>
    <property type="match status" value="1"/>
</dbReference>
<evidence type="ECO:0000259" key="6">
    <source>
        <dbReference type="PROSITE" id="PS51192"/>
    </source>
</evidence>
<evidence type="ECO:0000256" key="1">
    <source>
        <dbReference type="ARBA" id="ARBA00022490"/>
    </source>
</evidence>
<dbReference type="InterPro" id="IPR044742">
    <property type="entry name" value="DEAD/DEAH_RhlB"/>
</dbReference>